<dbReference type="PROSITE" id="PS50850">
    <property type="entry name" value="MFS"/>
    <property type="match status" value="1"/>
</dbReference>
<dbReference type="SUPFAM" id="SSF103473">
    <property type="entry name" value="MFS general substrate transporter"/>
    <property type="match status" value="1"/>
</dbReference>
<evidence type="ECO:0000259" key="9">
    <source>
        <dbReference type="PROSITE" id="PS50850"/>
    </source>
</evidence>
<feature type="domain" description="Major facilitator superfamily (MFS) profile" evidence="9">
    <location>
        <begin position="27"/>
        <end position="525"/>
    </location>
</feature>
<evidence type="ECO:0000256" key="6">
    <source>
        <dbReference type="ARBA" id="ARBA00022989"/>
    </source>
</evidence>
<dbReference type="PRINTS" id="PR01036">
    <property type="entry name" value="TCRTETB"/>
</dbReference>
<dbReference type="InterPro" id="IPR004638">
    <property type="entry name" value="EmrB-like"/>
</dbReference>
<gene>
    <name evidence="10" type="ORF">MNBD_BACTEROID07-2035</name>
</gene>
<keyword evidence="4" id="KW-1003">Cell membrane</keyword>
<keyword evidence="3" id="KW-0813">Transport</keyword>
<evidence type="ECO:0000256" key="1">
    <source>
        <dbReference type="ARBA" id="ARBA00004651"/>
    </source>
</evidence>
<feature type="transmembrane region" description="Helical" evidence="8">
    <location>
        <begin position="69"/>
        <end position="86"/>
    </location>
</feature>
<name>A0A3B0UTC8_9ZZZZ</name>
<comment type="similarity">
    <text evidence="2">Belongs to the major facilitator superfamily. EmrB family.</text>
</comment>
<evidence type="ECO:0000256" key="2">
    <source>
        <dbReference type="ARBA" id="ARBA00008537"/>
    </source>
</evidence>
<evidence type="ECO:0000256" key="5">
    <source>
        <dbReference type="ARBA" id="ARBA00022692"/>
    </source>
</evidence>
<keyword evidence="5 8" id="KW-0812">Transmembrane</keyword>
<reference evidence="10" key="1">
    <citation type="submission" date="2018-06" db="EMBL/GenBank/DDBJ databases">
        <authorList>
            <person name="Zhirakovskaya E."/>
        </authorList>
    </citation>
    <scope>NUCLEOTIDE SEQUENCE</scope>
</reference>
<feature type="transmembrane region" description="Helical" evidence="8">
    <location>
        <begin position="212"/>
        <end position="234"/>
    </location>
</feature>
<dbReference type="GO" id="GO:0022857">
    <property type="term" value="F:transmembrane transporter activity"/>
    <property type="evidence" value="ECO:0007669"/>
    <property type="project" value="InterPro"/>
</dbReference>
<feature type="transmembrane region" description="Helical" evidence="8">
    <location>
        <begin position="118"/>
        <end position="139"/>
    </location>
</feature>
<dbReference type="CDD" id="cd17503">
    <property type="entry name" value="MFS_LmrB_MDR_like"/>
    <property type="match status" value="1"/>
</dbReference>
<feature type="transmembrane region" description="Helical" evidence="8">
    <location>
        <begin position="413"/>
        <end position="434"/>
    </location>
</feature>
<dbReference type="PANTHER" id="PTHR42718">
    <property type="entry name" value="MAJOR FACILITATOR SUPERFAMILY MULTIDRUG TRANSPORTER MFSC"/>
    <property type="match status" value="1"/>
</dbReference>
<feature type="transmembrane region" description="Helical" evidence="8">
    <location>
        <begin position="349"/>
        <end position="369"/>
    </location>
</feature>
<dbReference type="InterPro" id="IPR020846">
    <property type="entry name" value="MFS_dom"/>
</dbReference>
<evidence type="ECO:0000256" key="7">
    <source>
        <dbReference type="ARBA" id="ARBA00023136"/>
    </source>
</evidence>
<feature type="transmembrane region" description="Helical" evidence="8">
    <location>
        <begin position="246"/>
        <end position="265"/>
    </location>
</feature>
<evidence type="ECO:0000256" key="8">
    <source>
        <dbReference type="SAM" id="Phobius"/>
    </source>
</evidence>
<dbReference type="Gene3D" id="1.20.1720.10">
    <property type="entry name" value="Multidrug resistance protein D"/>
    <property type="match status" value="1"/>
</dbReference>
<sequence length="527" mass="57723">MVQDLKYGNPTSGLVIPEEFEPNKWWVLFSVMIGTFMAVLDSTIVSVAFPKMMAVFGVSVDQIEWVMTAYFLVFAIALPSSGWIADHFGYKKTYLLGLFLFTLGSLLCSLSWNEDVLIFFRLVQGTGAGFVMPVGMAIVTRTFPPKQRGTALGFWGIAAAASVSLGPMIGGYLVDNFSWHSIFDINIPVGIFGMLVAWVVQKEYKARKVTKFDLFGFITMTIALATLLLAVATANSSWNTAGWTSNFIMSNFFISALSFILFFFVEATAKDPIVNIKLFKNRNFGLTALIMFVFGIAFFGNAFLLPIYLQNSLGYTALQAGLVFFPVGILQAVISPLTGQLTDRVNPKIPAILGMLVLTLSLYLFSFFTLQTTHAQVMLPLYLRGLGLGLIFTPLTTIALLDIPKPQLAQASGLYNTVRQIGGSFGIAVLGTILSRRVIFHTQMYGEQINPSSPAFQGVIKGLKDFSLHTTGAAPHTAALQAKLLLFKNVAAQAFVQGISDDFFIGAILTVVLIVPLFMLRTKKPNR</sequence>
<dbReference type="GO" id="GO:0005886">
    <property type="term" value="C:plasma membrane"/>
    <property type="evidence" value="ECO:0007669"/>
    <property type="project" value="UniProtKB-SubCell"/>
</dbReference>
<dbReference type="InterPro" id="IPR036259">
    <property type="entry name" value="MFS_trans_sf"/>
</dbReference>
<dbReference type="InterPro" id="IPR011701">
    <property type="entry name" value="MFS"/>
</dbReference>
<dbReference type="AlphaFoldDB" id="A0A3B0UTC8"/>
<feature type="transmembrane region" description="Helical" evidence="8">
    <location>
        <begin position="503"/>
        <end position="520"/>
    </location>
</feature>
<organism evidence="10">
    <name type="scientific">hydrothermal vent metagenome</name>
    <dbReference type="NCBI Taxonomy" id="652676"/>
    <lineage>
        <taxon>unclassified sequences</taxon>
        <taxon>metagenomes</taxon>
        <taxon>ecological metagenomes</taxon>
    </lineage>
</organism>
<evidence type="ECO:0000256" key="4">
    <source>
        <dbReference type="ARBA" id="ARBA00022475"/>
    </source>
</evidence>
<keyword evidence="6 8" id="KW-1133">Transmembrane helix</keyword>
<accession>A0A3B0UTC8</accession>
<evidence type="ECO:0000313" key="10">
    <source>
        <dbReference type="EMBL" id="VAW27909.1"/>
    </source>
</evidence>
<comment type="subcellular location">
    <subcellularLocation>
        <location evidence="1">Cell membrane</location>
        <topology evidence="1">Multi-pass membrane protein</topology>
    </subcellularLocation>
</comment>
<feature type="transmembrane region" description="Helical" evidence="8">
    <location>
        <begin position="179"/>
        <end position="200"/>
    </location>
</feature>
<dbReference type="Gene3D" id="1.20.1250.20">
    <property type="entry name" value="MFS general substrate transporter like domains"/>
    <property type="match status" value="1"/>
</dbReference>
<dbReference type="EMBL" id="UOET01000175">
    <property type="protein sequence ID" value="VAW27909.1"/>
    <property type="molecule type" value="Genomic_DNA"/>
</dbReference>
<dbReference type="Pfam" id="PF07690">
    <property type="entry name" value="MFS_1"/>
    <property type="match status" value="1"/>
</dbReference>
<feature type="transmembrane region" description="Helical" evidence="8">
    <location>
        <begin position="151"/>
        <end position="173"/>
    </location>
</feature>
<feature type="transmembrane region" description="Helical" evidence="8">
    <location>
        <begin position="286"/>
        <end position="309"/>
    </location>
</feature>
<proteinExistence type="inferred from homology"/>
<dbReference type="PANTHER" id="PTHR42718:SF9">
    <property type="entry name" value="MAJOR FACILITATOR SUPERFAMILY MULTIDRUG TRANSPORTER MFSC"/>
    <property type="match status" value="1"/>
</dbReference>
<dbReference type="NCBIfam" id="TIGR00711">
    <property type="entry name" value="efflux_EmrB"/>
    <property type="match status" value="1"/>
</dbReference>
<evidence type="ECO:0000256" key="3">
    <source>
        <dbReference type="ARBA" id="ARBA00022448"/>
    </source>
</evidence>
<feature type="transmembrane region" description="Helical" evidence="8">
    <location>
        <begin position="93"/>
        <end position="112"/>
    </location>
</feature>
<feature type="transmembrane region" description="Helical" evidence="8">
    <location>
        <begin position="25"/>
        <end position="49"/>
    </location>
</feature>
<protein>
    <submittedName>
        <fullName evidence="10">Uncharacterized MFS-type transporter</fullName>
    </submittedName>
</protein>
<feature type="transmembrane region" description="Helical" evidence="8">
    <location>
        <begin position="381"/>
        <end position="401"/>
    </location>
</feature>
<keyword evidence="7 8" id="KW-0472">Membrane</keyword>